<dbReference type="AlphaFoldDB" id="A0A1Y2L5F5"/>
<evidence type="ECO:0000313" key="3">
    <source>
        <dbReference type="EMBL" id="OSQ40780.1"/>
    </source>
</evidence>
<keyword evidence="2" id="KW-0472">Membrane</keyword>
<gene>
    <name evidence="3" type="ORF">TMES_03600</name>
</gene>
<organism evidence="3 4">
    <name type="scientific">Thalassospira mesophila</name>
    <dbReference type="NCBI Taxonomy" id="1293891"/>
    <lineage>
        <taxon>Bacteria</taxon>
        <taxon>Pseudomonadati</taxon>
        <taxon>Pseudomonadota</taxon>
        <taxon>Alphaproteobacteria</taxon>
        <taxon>Rhodospirillales</taxon>
        <taxon>Thalassospiraceae</taxon>
        <taxon>Thalassospira</taxon>
    </lineage>
</organism>
<dbReference type="Proteomes" id="UP000193391">
    <property type="component" value="Unassembled WGS sequence"/>
</dbReference>
<keyword evidence="4" id="KW-1185">Reference proteome</keyword>
<proteinExistence type="predicted"/>
<accession>A0A1Y2L5F5</accession>
<keyword evidence="2" id="KW-1133">Transmembrane helix</keyword>
<keyword evidence="2" id="KW-0812">Transmembrane</keyword>
<feature type="transmembrane region" description="Helical" evidence="2">
    <location>
        <begin position="6"/>
        <end position="31"/>
    </location>
</feature>
<protein>
    <submittedName>
        <fullName evidence="3">Uncharacterized protein</fullName>
    </submittedName>
</protein>
<dbReference type="EMBL" id="JFKA01000001">
    <property type="protein sequence ID" value="OSQ40780.1"/>
    <property type="molecule type" value="Genomic_DNA"/>
</dbReference>
<reference evidence="3 4" key="1">
    <citation type="submission" date="2014-03" db="EMBL/GenBank/DDBJ databases">
        <title>The draft genome sequence of Thalassospira mesophila JCM 18969.</title>
        <authorList>
            <person name="Lai Q."/>
            <person name="Shao Z."/>
        </authorList>
    </citation>
    <scope>NUCLEOTIDE SEQUENCE [LARGE SCALE GENOMIC DNA]</scope>
    <source>
        <strain evidence="3 4">JCM 18969</strain>
    </source>
</reference>
<evidence type="ECO:0000256" key="1">
    <source>
        <dbReference type="SAM" id="MobiDB-lite"/>
    </source>
</evidence>
<evidence type="ECO:0000313" key="4">
    <source>
        <dbReference type="Proteomes" id="UP000193391"/>
    </source>
</evidence>
<feature type="region of interest" description="Disordered" evidence="1">
    <location>
        <begin position="47"/>
        <end position="66"/>
    </location>
</feature>
<sequence>MLRCDFLHPGLLAGVFFFKGLILKAVGLVMISPSIIQLHLRMTGPCGKAGSEMQDWETRVYSPRRR</sequence>
<evidence type="ECO:0000256" key="2">
    <source>
        <dbReference type="SAM" id="Phobius"/>
    </source>
</evidence>
<dbReference type="STRING" id="1293891.TMES_03600"/>
<name>A0A1Y2L5F5_9PROT</name>
<comment type="caution">
    <text evidence="3">The sequence shown here is derived from an EMBL/GenBank/DDBJ whole genome shotgun (WGS) entry which is preliminary data.</text>
</comment>